<feature type="compositionally biased region" description="Polar residues" evidence="3">
    <location>
        <begin position="1259"/>
        <end position="1273"/>
    </location>
</feature>
<feature type="region of interest" description="Disordered" evidence="3">
    <location>
        <begin position="1211"/>
        <end position="1312"/>
    </location>
</feature>
<feature type="compositionally biased region" description="Low complexity" evidence="3">
    <location>
        <begin position="1274"/>
        <end position="1284"/>
    </location>
</feature>
<feature type="domain" description="SH3" evidence="4">
    <location>
        <begin position="1326"/>
        <end position="1384"/>
    </location>
</feature>
<dbReference type="SMART" id="SM00326">
    <property type="entry name" value="SH3"/>
    <property type="match status" value="2"/>
</dbReference>
<dbReference type="PANTHER" id="PTHR48151:SF3">
    <property type="entry name" value="SH3 DOMAIN-CONTAINING PROTEIN"/>
    <property type="match status" value="1"/>
</dbReference>
<keyword evidence="1 2" id="KW-0728">SH3 domain</keyword>
<feature type="domain" description="SH3" evidence="4">
    <location>
        <begin position="1022"/>
        <end position="1081"/>
    </location>
</feature>
<evidence type="ECO:0000313" key="6">
    <source>
        <dbReference type="Proteomes" id="UP001491310"/>
    </source>
</evidence>
<dbReference type="InterPro" id="IPR036028">
    <property type="entry name" value="SH3-like_dom_sf"/>
</dbReference>
<feature type="compositionally biased region" description="Basic and acidic residues" evidence="3">
    <location>
        <begin position="1211"/>
        <end position="1225"/>
    </location>
</feature>
<protein>
    <recommendedName>
        <fullName evidence="4">SH3 domain-containing protein</fullName>
    </recommendedName>
</protein>
<dbReference type="Gene3D" id="2.30.30.40">
    <property type="entry name" value="SH3 Domains"/>
    <property type="match status" value="2"/>
</dbReference>
<evidence type="ECO:0000256" key="2">
    <source>
        <dbReference type="PROSITE-ProRule" id="PRU00192"/>
    </source>
</evidence>
<feature type="region of interest" description="Disordered" evidence="3">
    <location>
        <begin position="1"/>
        <end position="64"/>
    </location>
</feature>
<comment type="caution">
    <text evidence="5">The sequence shown here is derived from an EMBL/GenBank/DDBJ whole genome shotgun (WGS) entry which is preliminary data.</text>
</comment>
<dbReference type="Pfam" id="PF14604">
    <property type="entry name" value="SH3_9"/>
    <property type="match status" value="1"/>
</dbReference>
<feature type="compositionally biased region" description="Basic and acidic residues" evidence="3">
    <location>
        <begin position="902"/>
        <end position="914"/>
    </location>
</feature>
<feature type="compositionally biased region" description="Basic and acidic residues" evidence="3">
    <location>
        <begin position="1157"/>
        <end position="1168"/>
    </location>
</feature>
<feature type="region of interest" description="Disordered" evidence="3">
    <location>
        <begin position="1120"/>
        <end position="1195"/>
    </location>
</feature>
<dbReference type="Pfam" id="PF07653">
    <property type="entry name" value="SH3_2"/>
    <property type="match status" value="1"/>
</dbReference>
<feature type="compositionally biased region" description="Polar residues" evidence="3">
    <location>
        <begin position="1121"/>
        <end position="1156"/>
    </location>
</feature>
<evidence type="ECO:0000256" key="1">
    <source>
        <dbReference type="ARBA" id="ARBA00022443"/>
    </source>
</evidence>
<accession>A0ABR2Z648</accession>
<evidence type="ECO:0000256" key="3">
    <source>
        <dbReference type="SAM" id="MobiDB-lite"/>
    </source>
</evidence>
<name>A0ABR2Z648_9CHLO</name>
<evidence type="ECO:0000259" key="4">
    <source>
        <dbReference type="PROSITE" id="PS50002"/>
    </source>
</evidence>
<feature type="region of interest" description="Disordered" evidence="3">
    <location>
        <begin position="900"/>
        <end position="946"/>
    </location>
</feature>
<dbReference type="InterPro" id="IPR001452">
    <property type="entry name" value="SH3_domain"/>
</dbReference>
<keyword evidence="6" id="KW-1185">Reference proteome</keyword>
<feature type="region of interest" description="Disordered" evidence="3">
    <location>
        <begin position="231"/>
        <end position="251"/>
    </location>
</feature>
<proteinExistence type="predicted"/>
<gene>
    <name evidence="5" type="ORF">WJX75_009619</name>
</gene>
<organism evidence="5 6">
    <name type="scientific">Coccomyxa subellipsoidea</name>
    <dbReference type="NCBI Taxonomy" id="248742"/>
    <lineage>
        <taxon>Eukaryota</taxon>
        <taxon>Viridiplantae</taxon>
        <taxon>Chlorophyta</taxon>
        <taxon>core chlorophytes</taxon>
        <taxon>Trebouxiophyceae</taxon>
        <taxon>Trebouxiophyceae incertae sedis</taxon>
        <taxon>Coccomyxaceae</taxon>
        <taxon>Coccomyxa</taxon>
    </lineage>
</organism>
<dbReference type="PROSITE" id="PS50002">
    <property type="entry name" value="SH3"/>
    <property type="match status" value="2"/>
</dbReference>
<dbReference type="InterPro" id="IPR053296">
    <property type="entry name" value="TSET_member_tstB"/>
</dbReference>
<dbReference type="PANTHER" id="PTHR48151">
    <property type="entry name" value="SH3 DOMAIN-CONTAINING PROTEIN"/>
    <property type="match status" value="1"/>
</dbReference>
<dbReference type="EMBL" id="JALJOT010000001">
    <property type="protein sequence ID" value="KAK9919131.1"/>
    <property type="molecule type" value="Genomic_DNA"/>
</dbReference>
<feature type="region of interest" description="Disordered" evidence="3">
    <location>
        <begin position="960"/>
        <end position="988"/>
    </location>
</feature>
<dbReference type="SUPFAM" id="SSF50044">
    <property type="entry name" value="SH3-domain"/>
    <property type="match status" value="2"/>
</dbReference>
<evidence type="ECO:0000313" key="5">
    <source>
        <dbReference type="EMBL" id="KAK9919131.1"/>
    </source>
</evidence>
<dbReference type="Proteomes" id="UP001491310">
    <property type="component" value="Unassembled WGS sequence"/>
</dbReference>
<reference evidence="5 6" key="1">
    <citation type="journal article" date="2024" name="Nat. Commun.">
        <title>Phylogenomics reveals the evolutionary origins of lichenization in chlorophyte algae.</title>
        <authorList>
            <person name="Puginier C."/>
            <person name="Libourel C."/>
            <person name="Otte J."/>
            <person name="Skaloud P."/>
            <person name="Haon M."/>
            <person name="Grisel S."/>
            <person name="Petersen M."/>
            <person name="Berrin J.G."/>
            <person name="Delaux P.M."/>
            <person name="Dal Grande F."/>
            <person name="Keller J."/>
        </authorList>
    </citation>
    <scope>NUCLEOTIDE SEQUENCE [LARGE SCALE GENOMIC DNA]</scope>
    <source>
        <strain evidence="5 6">SAG 216-7</strain>
    </source>
</reference>
<sequence length="1384" mass="146930">MSRPTVKNPSPAGKEPAGKENGTTSTEAGTGAPTIKNTAAAGSSEDPVWRNASVPRRRTTLDRSNVTPELNAYIKGKAPRGEPTSYLELIRFLGELRTTGEKGHKQLLATILPRLAQFEVLPAQMLVPQLLQLMGTGDDRRLARTVYYMLQTLLGAGSAGTPSPIPGPTQNGAVEVSKEVAAKAWQNVLLPDADSRFVDLEIRTLAAAARGADGRHDKQLAQAVRALLERAASSPSQLPSAKRTGRRSSQGDAWDVQWSALSATRASLRGKALRDASTRGMDGIISQEPVVARHALALLVGLTRHNATQLLEQHKELASLVNGAAASYESSGLVVGSDSKKTSPSKLQALGPSINIMDKWARVYLARLCAALLYADWSSTAEFAKGPGAPFWRMLTLLATRDKEELVVLEAIRALFGSLPAAAGPLFSASPTSEDWKDVKMRARAWALMSSKAKQAAVFIPGLQSEAGANLMGSVGAAVTTALQSGSAPSVCAGCRSAEAMTEARARVGPETSEAERVFSSVTDALGSVLQSSASPAERCAALEALIWAQTPETLPSNIARHISASAEDGGSAERWPADLIQSLFQTLQKVLRAVPPGAPVLLSSAAALAAAAPSAVKADMLFAMWSTALAQGEAARIAAFSSALQIISSPQGPASARPPTGAAASDLSKAAADDAAWTELQRGAAWWLGEFSNAAAREVAGNPAREDDNNGVLDDDDLARISPAEVLAMKALRNAPIAATISHLQHAAATLPWNVRVAAVQGLAKVAVRSEEPYRLQCYTFLTAVASSDYLGLAAHVQPVLPILDALYSTRAVLEKLALQHGEQPGKWPPAVVKQLRQRHNQLVSRIERHICSLANADYYPIGPRSRELLTSGVEGLAPGERLPSDAAKAPDALSALATRDSGRPRFDDRVPADLDSDEESPSETPREPESVPMTPILNGSDPLTELTRDLDDRLRADAYRQRGPSPWQTKFDAEPSYDEEEVASAQYSYEAEQPAFGFTERDVDTPGRHSRNSSADKVHYVNGRGLVQHTFDAEVPEELSVYPGEEVEVVAEVDGWLHCVASNGSKGLVPASYVTLLRADQPFRATSPTFEMEQQPSFDPLAEPDMLAALTQAAPPLNSWMSFDEPNNASPFHQPSDASTAFNRSSRSLDTSQAGDERWTDAHFETDFGSGPAESAADATTSGPAREGPPVPSLSLQEIDAAIDREMDDLKASQSAVDEKGESGEASILSAPETGPGQSRSPRPSGEIPRPGPVSTPRRQSFSSPPLTKTVSARSAASSSGAPLTPGRHSRTSSVVDAASSPRVTPRHSRTSSIEALANAASFVQPYKASIIYGFEAEAEDELSVVPGDEVTVHVEIEGWVQVTRARDGQKGLVPASYLSTL</sequence>